<dbReference type="EMBL" id="JACWZY010000006">
    <property type="protein sequence ID" value="MBD2700864.1"/>
    <property type="molecule type" value="Genomic_DNA"/>
</dbReference>
<protein>
    <recommendedName>
        <fullName evidence="4">Lipocalin-like domain-containing protein</fullName>
    </recommendedName>
</protein>
<keyword evidence="1" id="KW-0732">Signal</keyword>
<feature type="signal peptide" evidence="1">
    <location>
        <begin position="1"/>
        <end position="23"/>
    </location>
</feature>
<evidence type="ECO:0000313" key="2">
    <source>
        <dbReference type="EMBL" id="MBD2700864.1"/>
    </source>
</evidence>
<organism evidence="2 3">
    <name type="scientific">Spirosoma profusum</name>
    <dbReference type="NCBI Taxonomy" id="2771354"/>
    <lineage>
        <taxon>Bacteria</taxon>
        <taxon>Pseudomonadati</taxon>
        <taxon>Bacteroidota</taxon>
        <taxon>Cytophagia</taxon>
        <taxon>Cytophagales</taxon>
        <taxon>Cytophagaceae</taxon>
        <taxon>Spirosoma</taxon>
    </lineage>
</organism>
<comment type="caution">
    <text evidence="2">The sequence shown here is derived from an EMBL/GenBank/DDBJ whole genome shotgun (WGS) entry which is preliminary data.</text>
</comment>
<evidence type="ECO:0000256" key="1">
    <source>
        <dbReference type="SAM" id="SignalP"/>
    </source>
</evidence>
<dbReference type="RefSeq" id="WP_190886723.1">
    <property type="nucleotide sequence ID" value="NZ_JACWZY010000006.1"/>
</dbReference>
<dbReference type="AlphaFoldDB" id="A0A926XUQ8"/>
<accession>A0A926XUQ8</accession>
<proteinExistence type="predicted"/>
<evidence type="ECO:0000313" key="3">
    <source>
        <dbReference type="Proteomes" id="UP000598820"/>
    </source>
</evidence>
<sequence>MKKILLGCLLALTIVACKKSADAEPEAGATVAGSYQMTLFGLDNGDGKGYSESPLPITTGPITGSGTITTVRKDASSIDLSAKLAITQNGSTSLIIYPATSTSVPVTLQKSGSSYDMMSNGTKIGTADGSTISIDITSPASGTLKSQRVVFKGKK</sequence>
<name>A0A926XUQ8_9BACT</name>
<gene>
    <name evidence="2" type="ORF">IC229_09455</name>
</gene>
<reference evidence="2" key="1">
    <citation type="submission" date="2020-09" db="EMBL/GenBank/DDBJ databases">
        <authorList>
            <person name="Kim M.K."/>
        </authorList>
    </citation>
    <scope>NUCLEOTIDE SEQUENCE</scope>
    <source>
        <strain evidence="2">BT702</strain>
    </source>
</reference>
<keyword evidence="3" id="KW-1185">Reference proteome</keyword>
<dbReference type="Proteomes" id="UP000598820">
    <property type="component" value="Unassembled WGS sequence"/>
</dbReference>
<dbReference type="PROSITE" id="PS51257">
    <property type="entry name" value="PROKAR_LIPOPROTEIN"/>
    <property type="match status" value="1"/>
</dbReference>
<feature type="chain" id="PRO_5037863537" description="Lipocalin-like domain-containing protein" evidence="1">
    <location>
        <begin position="24"/>
        <end position="155"/>
    </location>
</feature>
<evidence type="ECO:0008006" key="4">
    <source>
        <dbReference type="Google" id="ProtNLM"/>
    </source>
</evidence>